<reference evidence="2" key="1">
    <citation type="submission" date="2018-05" db="EMBL/GenBank/DDBJ databases">
        <authorList>
            <person name="Li X."/>
        </authorList>
    </citation>
    <scope>NUCLEOTIDE SEQUENCE [LARGE SCALE GENOMIC DNA]</scope>
    <source>
        <strain evidence="2">HKS-05</strain>
    </source>
</reference>
<comment type="caution">
    <text evidence="1">The sequence shown here is derived from an EMBL/GenBank/DDBJ whole genome shotgun (WGS) entry which is preliminary data.</text>
</comment>
<dbReference type="RefSeq" id="WP_111456907.1">
    <property type="nucleotide sequence ID" value="NZ_QFYP01000001.1"/>
</dbReference>
<evidence type="ECO:0000313" key="2">
    <source>
        <dbReference type="Proteomes" id="UP000249842"/>
    </source>
</evidence>
<organism evidence="1 2">
    <name type="scientific">Phenylobacterium hankyongense</name>
    <dbReference type="NCBI Taxonomy" id="1813876"/>
    <lineage>
        <taxon>Bacteria</taxon>
        <taxon>Pseudomonadati</taxon>
        <taxon>Pseudomonadota</taxon>
        <taxon>Alphaproteobacteria</taxon>
        <taxon>Caulobacterales</taxon>
        <taxon>Caulobacteraceae</taxon>
        <taxon>Phenylobacterium</taxon>
    </lineage>
</organism>
<gene>
    <name evidence="1" type="ORF">DJ021_07260</name>
</gene>
<dbReference type="EMBL" id="QFYP01000001">
    <property type="protein sequence ID" value="RAK59614.1"/>
    <property type="molecule type" value="Genomic_DNA"/>
</dbReference>
<dbReference type="AlphaFoldDB" id="A0A328B188"/>
<protein>
    <submittedName>
        <fullName evidence="1">Uncharacterized protein</fullName>
    </submittedName>
</protein>
<sequence length="69" mass="7297">MSRQQQYLANALTCAKRGAAATEAEERTASEQAEQAWLVLAGIEAARELPAAAAPASIRQGHRAGWYAG</sequence>
<dbReference type="Proteomes" id="UP000249842">
    <property type="component" value="Unassembled WGS sequence"/>
</dbReference>
<proteinExistence type="predicted"/>
<keyword evidence="2" id="KW-1185">Reference proteome</keyword>
<evidence type="ECO:0000313" key="1">
    <source>
        <dbReference type="EMBL" id="RAK59614.1"/>
    </source>
</evidence>
<name>A0A328B188_9CAUL</name>
<accession>A0A328B188</accession>